<dbReference type="InterPro" id="IPR058660">
    <property type="entry name" value="WHD_DnaB"/>
</dbReference>
<sequence length="461" mass="52570">MYFSTNPKLPFYVANQLTIDTEQQKVIMKLYQPLVGAVATSVYLTLCQQFNRVPIRSEFLRLAQLQEQLDIDLKSLFNAFHKLEAVSLLKTSTSQNDILGEALIFELKAPLAAKDFFGTFLLSSLLLEKIGEPLFKSLQQSFTPQTFPDSENARDVSAGFFEVFHMADETAINPPAVVQEAAESFAKNKQLGQEDAIAETRENELTKLIDWQFLIDQFNAYHIDEAEVNKYRKQISDMINFYQLSELEFVQLATLTLTSGDHKLNIKRIEANLTENYESLTDHASVRHSGRATTKEALVNKVSAMINNLSEADQRVLTSVNKYRPLDYLYRIKKEKGGYVTTSEKQIVYQLKQKNGLKDDLINMLIYVTLGMAPTLSKALVDRIANDWFQNGVVTAVQALSYVKNRENKRQQQGQNTKHRYYQGQGKKKEVATDWSKKKATVDPKITDEYLDKLLDKIDGK</sequence>
<dbReference type="GO" id="GO:0004386">
    <property type="term" value="F:helicase activity"/>
    <property type="evidence" value="ECO:0007669"/>
    <property type="project" value="UniProtKB-KW"/>
</dbReference>
<keyword evidence="5" id="KW-0067">ATP-binding</keyword>
<proteinExistence type="inferred from homology"/>
<reference evidence="5 6" key="1">
    <citation type="journal article" date="2015" name="Genome Announc.">
        <title>Expanding the biotechnology potential of lactobacilli through comparative genomics of 213 strains and associated genera.</title>
        <authorList>
            <person name="Sun Z."/>
            <person name="Harris H.M."/>
            <person name="McCann A."/>
            <person name="Guo C."/>
            <person name="Argimon S."/>
            <person name="Zhang W."/>
            <person name="Yang X."/>
            <person name="Jeffery I.B."/>
            <person name="Cooney J.C."/>
            <person name="Kagawa T.F."/>
            <person name="Liu W."/>
            <person name="Song Y."/>
            <person name="Salvetti E."/>
            <person name="Wrobel A."/>
            <person name="Rasinkangas P."/>
            <person name="Parkhill J."/>
            <person name="Rea M.C."/>
            <person name="O'Sullivan O."/>
            <person name="Ritari J."/>
            <person name="Douillard F.P."/>
            <person name="Paul Ross R."/>
            <person name="Yang R."/>
            <person name="Briner A.E."/>
            <person name="Felis G.E."/>
            <person name="de Vos W.M."/>
            <person name="Barrangou R."/>
            <person name="Klaenhammer T.R."/>
            <person name="Caufield P.W."/>
            <person name="Cui Y."/>
            <person name="Zhang H."/>
            <person name="O'Toole P.W."/>
        </authorList>
    </citation>
    <scope>NUCLEOTIDE SEQUENCE [LARGE SCALE GENOMIC DNA]</scope>
    <source>
        <strain evidence="5 6">DSM 20534</strain>
    </source>
</reference>
<gene>
    <name evidence="5" type="ORF">FC62_GL001391</name>
</gene>
<comment type="similarity">
    <text evidence="1">Belongs to the DnaB/DnaD family.</text>
</comment>
<name>A0A0R1GSL5_9LACO</name>
<dbReference type="Pfam" id="PF25888">
    <property type="entry name" value="WHD_DnaB"/>
    <property type="match status" value="1"/>
</dbReference>
<evidence type="ECO:0000313" key="5">
    <source>
        <dbReference type="EMBL" id="KRK37276.1"/>
    </source>
</evidence>
<dbReference type="InterPro" id="IPR006343">
    <property type="entry name" value="DnaB/C_C"/>
</dbReference>
<evidence type="ECO:0000259" key="3">
    <source>
        <dbReference type="Pfam" id="PF07261"/>
    </source>
</evidence>
<keyword evidence="5" id="KW-0547">Nucleotide-binding</keyword>
<dbReference type="Pfam" id="PF07261">
    <property type="entry name" value="DnaB_2"/>
    <property type="match status" value="1"/>
</dbReference>
<keyword evidence="6" id="KW-1185">Reference proteome</keyword>
<dbReference type="Proteomes" id="UP000050909">
    <property type="component" value="Unassembled WGS sequence"/>
</dbReference>
<accession>A0A0R1GSL5</accession>
<feature type="region of interest" description="Disordered" evidence="2">
    <location>
        <begin position="407"/>
        <end position="428"/>
    </location>
</feature>
<dbReference type="EMBL" id="AZCV01000006">
    <property type="protein sequence ID" value="KRK37276.1"/>
    <property type="molecule type" value="Genomic_DNA"/>
</dbReference>
<protein>
    <submittedName>
        <fullName evidence="5">Helicase loader dnab</fullName>
    </submittedName>
</protein>
<evidence type="ECO:0000313" key="6">
    <source>
        <dbReference type="Proteomes" id="UP000050909"/>
    </source>
</evidence>
<dbReference type="AlphaFoldDB" id="A0A0R1GSL5"/>
<evidence type="ECO:0000256" key="1">
    <source>
        <dbReference type="ARBA" id="ARBA00093462"/>
    </source>
</evidence>
<organism evidence="5 6">
    <name type="scientific">Amylolactobacillus amylotrophicus DSM 20534</name>
    <dbReference type="NCBI Taxonomy" id="1423722"/>
    <lineage>
        <taxon>Bacteria</taxon>
        <taxon>Bacillati</taxon>
        <taxon>Bacillota</taxon>
        <taxon>Bacilli</taxon>
        <taxon>Lactobacillales</taxon>
        <taxon>Lactobacillaceae</taxon>
        <taxon>Amylolactobacillus</taxon>
    </lineage>
</organism>
<comment type="caution">
    <text evidence="5">The sequence shown here is derived from an EMBL/GenBank/DDBJ whole genome shotgun (WGS) entry which is preliminary data.</text>
</comment>
<feature type="domain" description="DnaB/C C-terminal" evidence="3">
    <location>
        <begin position="331"/>
        <end position="402"/>
    </location>
</feature>
<keyword evidence="5" id="KW-0347">Helicase</keyword>
<feature type="domain" description="Replicative helicase loading/DNA remodeling protein DnaB N-terminal winged helix" evidence="4">
    <location>
        <begin position="6"/>
        <end position="274"/>
    </location>
</feature>
<evidence type="ECO:0000256" key="2">
    <source>
        <dbReference type="SAM" id="MobiDB-lite"/>
    </source>
</evidence>
<dbReference type="RefSeq" id="WP_054746135.1">
    <property type="nucleotide sequence ID" value="NZ_AZCV01000006.1"/>
</dbReference>
<evidence type="ECO:0000259" key="4">
    <source>
        <dbReference type="Pfam" id="PF25888"/>
    </source>
</evidence>
<keyword evidence="5" id="KW-0378">Hydrolase</keyword>
<dbReference type="PATRIC" id="fig|1423722.3.peg.1417"/>